<reference evidence="1 2" key="1">
    <citation type="submission" date="2020-02" db="EMBL/GenBank/DDBJ databases">
        <title>Genome sequence of the type strain CGMCC 1.15528 of Mesorhizobium zhangyense.</title>
        <authorList>
            <person name="Gao J."/>
            <person name="Sun J."/>
        </authorList>
    </citation>
    <scope>NUCLEOTIDE SEQUENCE [LARGE SCALE GENOMIC DNA]</scope>
    <source>
        <strain evidence="1 2">CGMCC 1.15528</strain>
    </source>
</reference>
<sequence length="232" mass="25854">MLHLVGNARLRSIHDLLGPLIKGRRMLDIGTIGHEFEARQEIGTFYLSEFVGLAGYVKGIDILEEDVARARAAGFEVVVGDAESFVDTEPYDVVFAGELIEHLSNPGLFLRCSIRNLKKDGVLVITTPNAFSMSRLLKCIFGLTNEPPVNPEHTCYYTPQTLQQLSVREGFEIKQIYFSDYDYGTRGVTMKRAFMLRVNKMLCDLFPQLSQSFIAVLGRPSEARDGLSPSGA</sequence>
<dbReference type="PANTHER" id="PTHR43861">
    <property type="entry name" value="TRANS-ACONITATE 2-METHYLTRANSFERASE-RELATED"/>
    <property type="match status" value="1"/>
</dbReference>
<dbReference type="InterPro" id="IPR029063">
    <property type="entry name" value="SAM-dependent_MTases_sf"/>
</dbReference>
<comment type="caution">
    <text evidence="1">The sequence shown here is derived from an EMBL/GenBank/DDBJ whole genome shotgun (WGS) entry which is preliminary data.</text>
</comment>
<name>A0A7C9V743_9HYPH</name>
<evidence type="ECO:0000313" key="1">
    <source>
        <dbReference type="EMBL" id="NGN40286.1"/>
    </source>
</evidence>
<evidence type="ECO:0000313" key="2">
    <source>
        <dbReference type="Proteomes" id="UP000481252"/>
    </source>
</evidence>
<dbReference type="CDD" id="cd02440">
    <property type="entry name" value="AdoMet_MTases"/>
    <property type="match status" value="1"/>
</dbReference>
<gene>
    <name evidence="1" type="ORF">G6N74_04355</name>
</gene>
<protein>
    <submittedName>
        <fullName evidence="1">Methyltransferase domain-containing protein</fullName>
    </submittedName>
</protein>
<dbReference type="GO" id="GO:0032259">
    <property type="term" value="P:methylation"/>
    <property type="evidence" value="ECO:0007669"/>
    <property type="project" value="UniProtKB-KW"/>
</dbReference>
<dbReference type="Pfam" id="PF13489">
    <property type="entry name" value="Methyltransf_23"/>
    <property type="match status" value="1"/>
</dbReference>
<dbReference type="Proteomes" id="UP000481252">
    <property type="component" value="Unassembled WGS sequence"/>
</dbReference>
<accession>A0A7C9V743</accession>
<dbReference type="AlphaFoldDB" id="A0A7C9V743"/>
<dbReference type="SUPFAM" id="SSF53335">
    <property type="entry name" value="S-adenosyl-L-methionine-dependent methyltransferases"/>
    <property type="match status" value="1"/>
</dbReference>
<keyword evidence="2" id="KW-1185">Reference proteome</keyword>
<dbReference type="RefSeq" id="WP_165114791.1">
    <property type="nucleotide sequence ID" value="NZ_JAAKZG010000002.1"/>
</dbReference>
<keyword evidence="1" id="KW-0489">Methyltransferase</keyword>
<organism evidence="1 2">
    <name type="scientific">Mesorhizobium zhangyense</name>
    <dbReference type="NCBI Taxonomy" id="1776730"/>
    <lineage>
        <taxon>Bacteria</taxon>
        <taxon>Pseudomonadati</taxon>
        <taxon>Pseudomonadota</taxon>
        <taxon>Alphaproteobacteria</taxon>
        <taxon>Hyphomicrobiales</taxon>
        <taxon>Phyllobacteriaceae</taxon>
        <taxon>Mesorhizobium</taxon>
    </lineage>
</organism>
<proteinExistence type="predicted"/>
<keyword evidence="1" id="KW-0808">Transferase</keyword>
<dbReference type="GO" id="GO:0008168">
    <property type="term" value="F:methyltransferase activity"/>
    <property type="evidence" value="ECO:0007669"/>
    <property type="project" value="UniProtKB-KW"/>
</dbReference>
<dbReference type="Gene3D" id="3.40.50.150">
    <property type="entry name" value="Vaccinia Virus protein VP39"/>
    <property type="match status" value="1"/>
</dbReference>
<dbReference type="EMBL" id="JAAKZG010000002">
    <property type="protein sequence ID" value="NGN40286.1"/>
    <property type="molecule type" value="Genomic_DNA"/>
</dbReference>